<feature type="transmembrane region" description="Helical" evidence="1">
    <location>
        <begin position="110"/>
        <end position="131"/>
    </location>
</feature>
<evidence type="ECO:0000313" key="3">
    <source>
        <dbReference type="EMBL" id="MBB2997040.1"/>
    </source>
</evidence>
<feature type="domain" description="DUF1206" evidence="2">
    <location>
        <begin position="112"/>
        <end position="178"/>
    </location>
</feature>
<evidence type="ECO:0000256" key="1">
    <source>
        <dbReference type="SAM" id="Phobius"/>
    </source>
</evidence>
<evidence type="ECO:0000259" key="2">
    <source>
        <dbReference type="Pfam" id="PF06724"/>
    </source>
</evidence>
<feature type="transmembrane region" description="Helical" evidence="1">
    <location>
        <begin position="151"/>
        <end position="175"/>
    </location>
</feature>
<keyword evidence="1" id="KW-1133">Transmembrane helix</keyword>
<dbReference type="InterPro" id="IPR009597">
    <property type="entry name" value="DUF1206"/>
</dbReference>
<feature type="transmembrane region" description="Helical" evidence="1">
    <location>
        <begin position="196"/>
        <end position="221"/>
    </location>
</feature>
<gene>
    <name evidence="3" type="ORF">E9229_003287</name>
</gene>
<feature type="transmembrane region" description="Helical" evidence="1">
    <location>
        <begin position="246"/>
        <end position="267"/>
    </location>
</feature>
<dbReference type="Pfam" id="PF06724">
    <property type="entry name" value="DUF1206"/>
    <property type="match status" value="3"/>
</dbReference>
<dbReference type="EMBL" id="JACHVS010000002">
    <property type="protein sequence ID" value="MBB2997040.1"/>
    <property type="molecule type" value="Genomic_DNA"/>
</dbReference>
<sequence>MTTIMGSTGAAAAAEEASNSRPFIVAARTGFAVSGVLHILIGVIAVGLAFGKNQEADQGGAMAQLATQPAGFILLWFGAAACAALALWQLSEVVFGYRHAAKKTKAMKKLSAAGQGIVFLALALAFASFAVGNGRDSGKSTSNTTAEIYKVPFGPGLLVVIGLVIGIVGVVFVVRGAMASFKRQLNLPASAALRKISMVLGVVGYVAKGVALFLVGLLFVISTLESRPRESTGLDGALKAVRDQPYGPYLLTLIGVGLACYGLYLMLKARFVRM</sequence>
<keyword evidence="1" id="KW-0812">Transmembrane</keyword>
<reference evidence="3 4" key="1">
    <citation type="submission" date="2020-08" db="EMBL/GenBank/DDBJ databases">
        <title>Sequencing the genomes of 1000 actinobacteria strains.</title>
        <authorList>
            <person name="Klenk H.-P."/>
        </authorList>
    </citation>
    <scope>NUCLEOTIDE SEQUENCE [LARGE SCALE GENOMIC DNA]</scope>
    <source>
        <strain evidence="3 4">DSM 22826</strain>
    </source>
</reference>
<proteinExistence type="predicted"/>
<feature type="domain" description="DUF1206" evidence="2">
    <location>
        <begin position="30"/>
        <end position="95"/>
    </location>
</feature>
<name>A0A839QMN9_9MICC</name>
<dbReference type="Proteomes" id="UP000523000">
    <property type="component" value="Unassembled WGS sequence"/>
</dbReference>
<comment type="caution">
    <text evidence="3">The sequence shown here is derived from an EMBL/GenBank/DDBJ whole genome shotgun (WGS) entry which is preliminary data.</text>
</comment>
<dbReference type="RefSeq" id="WP_312855727.1">
    <property type="nucleotide sequence ID" value="NZ_BAABGK010000034.1"/>
</dbReference>
<feature type="transmembrane region" description="Helical" evidence="1">
    <location>
        <begin position="70"/>
        <end position="90"/>
    </location>
</feature>
<organism evidence="3 4">
    <name type="scientific">Paeniglutamicibacter cryotolerans</name>
    <dbReference type="NCBI Taxonomy" id="670079"/>
    <lineage>
        <taxon>Bacteria</taxon>
        <taxon>Bacillati</taxon>
        <taxon>Actinomycetota</taxon>
        <taxon>Actinomycetes</taxon>
        <taxon>Micrococcales</taxon>
        <taxon>Micrococcaceae</taxon>
        <taxon>Paeniglutamicibacter</taxon>
    </lineage>
</organism>
<dbReference type="AlphaFoldDB" id="A0A839QMN9"/>
<feature type="transmembrane region" description="Helical" evidence="1">
    <location>
        <begin position="30"/>
        <end position="50"/>
    </location>
</feature>
<protein>
    <recommendedName>
        <fullName evidence="2">DUF1206 domain-containing protein</fullName>
    </recommendedName>
</protein>
<keyword evidence="4" id="KW-1185">Reference proteome</keyword>
<keyword evidence="1" id="KW-0472">Membrane</keyword>
<accession>A0A839QMN9</accession>
<feature type="domain" description="DUF1206" evidence="2">
    <location>
        <begin position="203"/>
        <end position="271"/>
    </location>
</feature>
<evidence type="ECO:0000313" key="4">
    <source>
        <dbReference type="Proteomes" id="UP000523000"/>
    </source>
</evidence>